<evidence type="ECO:0000256" key="3">
    <source>
        <dbReference type="ARBA" id="ARBA00022475"/>
    </source>
</evidence>
<gene>
    <name evidence="9" type="ORF">CLOSPI_02418</name>
</gene>
<organism evidence="9 10">
    <name type="scientific">Thomasclavelia spiroformis DSM 1552</name>
    <dbReference type="NCBI Taxonomy" id="428126"/>
    <lineage>
        <taxon>Bacteria</taxon>
        <taxon>Bacillati</taxon>
        <taxon>Bacillota</taxon>
        <taxon>Erysipelotrichia</taxon>
        <taxon>Erysipelotrichales</taxon>
        <taxon>Coprobacillaceae</taxon>
        <taxon>Thomasclavelia</taxon>
    </lineage>
</organism>
<evidence type="ECO:0000259" key="8">
    <source>
        <dbReference type="PROSITE" id="PS50850"/>
    </source>
</evidence>
<keyword evidence="4 7" id="KW-0812">Transmembrane</keyword>
<keyword evidence="6 7" id="KW-0472">Membrane</keyword>
<evidence type="ECO:0000313" key="9">
    <source>
        <dbReference type="EMBL" id="EDS73992.1"/>
    </source>
</evidence>
<name>B1C5I9_9FIRM</name>
<feature type="transmembrane region" description="Helical" evidence="7">
    <location>
        <begin position="373"/>
        <end position="393"/>
    </location>
</feature>
<feature type="transmembrane region" description="Helical" evidence="7">
    <location>
        <begin position="306"/>
        <end position="326"/>
    </location>
</feature>
<feature type="transmembrane region" description="Helical" evidence="7">
    <location>
        <begin position="99"/>
        <end position="121"/>
    </location>
</feature>
<evidence type="ECO:0000256" key="2">
    <source>
        <dbReference type="ARBA" id="ARBA00022448"/>
    </source>
</evidence>
<proteinExistence type="predicted"/>
<feature type="transmembrane region" description="Helical" evidence="7">
    <location>
        <begin position="283"/>
        <end position="300"/>
    </location>
</feature>
<dbReference type="PANTHER" id="PTHR23517:SF3">
    <property type="entry name" value="INTEGRAL MEMBRANE TRANSPORT PROTEIN"/>
    <property type="match status" value="1"/>
</dbReference>
<evidence type="ECO:0000256" key="6">
    <source>
        <dbReference type="ARBA" id="ARBA00023136"/>
    </source>
</evidence>
<dbReference type="GO" id="GO:0022857">
    <property type="term" value="F:transmembrane transporter activity"/>
    <property type="evidence" value="ECO:0007669"/>
    <property type="project" value="InterPro"/>
</dbReference>
<keyword evidence="5 7" id="KW-1133">Transmembrane helix</keyword>
<evidence type="ECO:0000313" key="10">
    <source>
        <dbReference type="Proteomes" id="UP000004910"/>
    </source>
</evidence>
<feature type="domain" description="Major facilitator superfamily (MFS) profile" evidence="8">
    <location>
        <begin position="8"/>
        <end position="398"/>
    </location>
</feature>
<feature type="transmembrane region" description="Helical" evidence="7">
    <location>
        <begin position="9"/>
        <end position="30"/>
    </location>
</feature>
<feature type="transmembrane region" description="Helical" evidence="7">
    <location>
        <begin position="133"/>
        <end position="151"/>
    </location>
</feature>
<dbReference type="HOGENOM" id="CLU_001265_10_11_9"/>
<dbReference type="PROSITE" id="PS50850">
    <property type="entry name" value="MFS"/>
    <property type="match status" value="1"/>
</dbReference>
<evidence type="ECO:0000256" key="4">
    <source>
        <dbReference type="ARBA" id="ARBA00022692"/>
    </source>
</evidence>
<sequence>MMRDNMNKLIVFFIINGMFNLAANFAHPITPTVIKNLALGDYMFGVAYGAMMGLNFLFSPFWGKLNEQINSKTTMLICGIGYAVGQILFWQSTSQTTLIFARMFSGFFTGGAYVSFLTYVVNVTPVEKRGQNLTILATVASVCAAFGYFIGGMLGEISIDLTFVVQAIVLASSGVLFYIFCNNDCNTIKKQKLSVLVKQANPFISFKQAKSFMNKKYFILFIICCLSFIGFTAFEQSFNYYIKDIFNLSSGYNGIIKAAIGFISLIANGTICLWIIKYTNVSKASIFLLLISSITMFNVLLTNNIIIFILLNVVYFALNAIIVPVIQDLIASRSNNKNTNIVMGFYNAIKSLGGILGALIAGFLYVFNPRLPFISGLITFILATILSVYYYILIKKERV</sequence>
<reference evidence="9" key="2">
    <citation type="submission" date="2014-06" db="EMBL/GenBank/DDBJ databases">
        <title>Draft genome sequence of Clostridium spiroforme (DSM 1552).</title>
        <authorList>
            <person name="Sudarsanam P."/>
            <person name="Ley R."/>
            <person name="Guruge J."/>
            <person name="Turnbaugh P.J."/>
            <person name="Mahowald M."/>
            <person name="Liep D."/>
            <person name="Gordon J."/>
        </authorList>
    </citation>
    <scope>NUCLEOTIDE SEQUENCE</scope>
    <source>
        <strain evidence="9">DSM 1552</strain>
    </source>
</reference>
<dbReference type="PANTHER" id="PTHR23517">
    <property type="entry name" value="RESISTANCE PROTEIN MDTM, PUTATIVE-RELATED-RELATED"/>
    <property type="match status" value="1"/>
</dbReference>
<reference evidence="9" key="1">
    <citation type="submission" date="2008-02" db="EMBL/GenBank/DDBJ databases">
        <authorList>
            <person name="Fulton L."/>
            <person name="Clifton S."/>
            <person name="Fulton B."/>
            <person name="Xu J."/>
            <person name="Minx P."/>
            <person name="Pepin K.H."/>
            <person name="Johnson M."/>
            <person name="Thiruvilangam P."/>
            <person name="Bhonagiri V."/>
            <person name="Nash W.E."/>
            <person name="Mardis E.R."/>
            <person name="Wilson R.K."/>
        </authorList>
    </citation>
    <scope>NUCLEOTIDE SEQUENCE [LARGE SCALE GENOMIC DNA]</scope>
    <source>
        <strain evidence="9">DSM 1552</strain>
    </source>
</reference>
<evidence type="ECO:0000256" key="7">
    <source>
        <dbReference type="SAM" id="Phobius"/>
    </source>
</evidence>
<feature type="transmembrane region" description="Helical" evidence="7">
    <location>
        <begin position="254"/>
        <end position="276"/>
    </location>
</feature>
<dbReference type="InterPro" id="IPR020846">
    <property type="entry name" value="MFS_dom"/>
</dbReference>
<feature type="transmembrane region" description="Helical" evidence="7">
    <location>
        <begin position="42"/>
        <end position="62"/>
    </location>
</feature>
<comment type="caution">
    <text evidence="9">The sequence shown here is derived from an EMBL/GenBank/DDBJ whole genome shotgun (WGS) entry which is preliminary data.</text>
</comment>
<protein>
    <submittedName>
        <fullName evidence="9">Transporter, major facilitator family protein</fullName>
    </submittedName>
</protein>
<dbReference type="InterPro" id="IPR050171">
    <property type="entry name" value="MFS_Transporters"/>
</dbReference>
<keyword evidence="2" id="KW-0813">Transport</keyword>
<dbReference type="Gene3D" id="1.20.1250.20">
    <property type="entry name" value="MFS general substrate transporter like domains"/>
    <property type="match status" value="1"/>
</dbReference>
<dbReference type="Proteomes" id="UP000004910">
    <property type="component" value="Unassembled WGS sequence"/>
</dbReference>
<dbReference type="SUPFAM" id="SSF103473">
    <property type="entry name" value="MFS general substrate transporter"/>
    <property type="match status" value="1"/>
</dbReference>
<dbReference type="GO" id="GO:0005886">
    <property type="term" value="C:plasma membrane"/>
    <property type="evidence" value="ECO:0007669"/>
    <property type="project" value="UniProtKB-SubCell"/>
</dbReference>
<dbReference type="EMBL" id="ABIK02000015">
    <property type="protein sequence ID" value="EDS73992.1"/>
    <property type="molecule type" value="Genomic_DNA"/>
</dbReference>
<evidence type="ECO:0000256" key="1">
    <source>
        <dbReference type="ARBA" id="ARBA00004651"/>
    </source>
</evidence>
<feature type="transmembrane region" description="Helical" evidence="7">
    <location>
        <begin position="347"/>
        <end position="367"/>
    </location>
</feature>
<evidence type="ECO:0000256" key="5">
    <source>
        <dbReference type="ARBA" id="ARBA00022989"/>
    </source>
</evidence>
<dbReference type="Pfam" id="PF07690">
    <property type="entry name" value="MFS_1"/>
    <property type="match status" value="1"/>
</dbReference>
<dbReference type="STRING" id="428126.CLOSPI_02418"/>
<dbReference type="AlphaFoldDB" id="B1C5I9"/>
<keyword evidence="10" id="KW-1185">Reference proteome</keyword>
<keyword evidence="3" id="KW-1003">Cell membrane</keyword>
<dbReference type="eggNOG" id="COG2814">
    <property type="taxonomic scope" value="Bacteria"/>
</dbReference>
<comment type="subcellular location">
    <subcellularLocation>
        <location evidence="1">Cell membrane</location>
        <topology evidence="1">Multi-pass membrane protein</topology>
    </subcellularLocation>
</comment>
<feature type="transmembrane region" description="Helical" evidence="7">
    <location>
        <begin position="217"/>
        <end position="234"/>
    </location>
</feature>
<accession>B1C5I9</accession>
<feature type="transmembrane region" description="Helical" evidence="7">
    <location>
        <begin position="163"/>
        <end position="181"/>
    </location>
</feature>
<dbReference type="InterPro" id="IPR036259">
    <property type="entry name" value="MFS_trans_sf"/>
</dbReference>
<dbReference type="InterPro" id="IPR011701">
    <property type="entry name" value="MFS"/>
</dbReference>
<feature type="transmembrane region" description="Helical" evidence="7">
    <location>
        <begin position="74"/>
        <end position="93"/>
    </location>
</feature>